<keyword evidence="3" id="KW-1185">Reference proteome</keyword>
<dbReference type="Proteomes" id="UP001341840">
    <property type="component" value="Unassembled WGS sequence"/>
</dbReference>
<evidence type="ECO:0000313" key="2">
    <source>
        <dbReference type="EMBL" id="MED6162296.1"/>
    </source>
</evidence>
<proteinExistence type="predicted"/>
<feature type="domain" description="Reverse transcriptase Ty1/copia-type" evidence="1">
    <location>
        <begin position="74"/>
        <end position="260"/>
    </location>
</feature>
<dbReference type="SUPFAM" id="SSF56672">
    <property type="entry name" value="DNA/RNA polymerases"/>
    <property type="match status" value="1"/>
</dbReference>
<dbReference type="InterPro" id="IPR013103">
    <property type="entry name" value="RVT_2"/>
</dbReference>
<organism evidence="2 3">
    <name type="scientific">Stylosanthes scabra</name>
    <dbReference type="NCBI Taxonomy" id="79078"/>
    <lineage>
        <taxon>Eukaryota</taxon>
        <taxon>Viridiplantae</taxon>
        <taxon>Streptophyta</taxon>
        <taxon>Embryophyta</taxon>
        <taxon>Tracheophyta</taxon>
        <taxon>Spermatophyta</taxon>
        <taxon>Magnoliopsida</taxon>
        <taxon>eudicotyledons</taxon>
        <taxon>Gunneridae</taxon>
        <taxon>Pentapetalae</taxon>
        <taxon>rosids</taxon>
        <taxon>fabids</taxon>
        <taxon>Fabales</taxon>
        <taxon>Fabaceae</taxon>
        <taxon>Papilionoideae</taxon>
        <taxon>50 kb inversion clade</taxon>
        <taxon>dalbergioids sensu lato</taxon>
        <taxon>Dalbergieae</taxon>
        <taxon>Pterocarpus clade</taxon>
        <taxon>Stylosanthes</taxon>
    </lineage>
</organism>
<protein>
    <recommendedName>
        <fullName evidence="1">Reverse transcriptase Ty1/copia-type domain-containing protein</fullName>
    </recommendedName>
</protein>
<comment type="caution">
    <text evidence="2">The sequence shown here is derived from an EMBL/GenBank/DDBJ whole genome shotgun (WGS) entry which is preliminary data.</text>
</comment>
<accession>A0ABU6UQA1</accession>
<evidence type="ECO:0000313" key="3">
    <source>
        <dbReference type="Proteomes" id="UP001341840"/>
    </source>
</evidence>
<gene>
    <name evidence="2" type="ORF">PIB30_118906</name>
</gene>
<dbReference type="InterPro" id="IPR043502">
    <property type="entry name" value="DNA/RNA_pol_sf"/>
</dbReference>
<evidence type="ECO:0000259" key="1">
    <source>
        <dbReference type="Pfam" id="PF07727"/>
    </source>
</evidence>
<sequence>MIIIVFKSTSSISSKSSIKYPISNYLDYASLSHKHKAFSVALTSHIEPTSYEQAVFDDSWKQAIKAELDALDENRTWMLTKLPKGKKAIGCKWIFKIKLKQDGSIERYKARLVAKGFTQTLGFDYFDTFSPVIKMTTFRLLLAIVASKNWYVHQLDVNTAFVHGDLPEKVYMKLPHGLVVQPGTICKLQKSLYGLKQASRQWNTKLCSVLVKAGFIQSRPDPCLFTKSSSLGFTCILVYVDDLVVAGDSLTGIQNLKKLLR</sequence>
<reference evidence="2 3" key="1">
    <citation type="journal article" date="2023" name="Plants (Basel)">
        <title>Bridging the Gap: Combining Genomics and Transcriptomics Approaches to Understand Stylosanthes scabra, an Orphan Legume from the Brazilian Caatinga.</title>
        <authorList>
            <person name="Ferreira-Neto J.R.C."/>
            <person name="da Silva M.D."/>
            <person name="Binneck E."/>
            <person name="de Melo N.F."/>
            <person name="da Silva R.H."/>
            <person name="de Melo A.L.T.M."/>
            <person name="Pandolfi V."/>
            <person name="Bustamante F.O."/>
            <person name="Brasileiro-Vidal A.C."/>
            <person name="Benko-Iseppon A.M."/>
        </authorList>
    </citation>
    <scope>NUCLEOTIDE SEQUENCE [LARGE SCALE GENOMIC DNA]</scope>
    <source>
        <tissue evidence="2">Leaves</tissue>
    </source>
</reference>
<dbReference type="EMBL" id="JASCZI010121579">
    <property type="protein sequence ID" value="MED6162296.1"/>
    <property type="molecule type" value="Genomic_DNA"/>
</dbReference>
<dbReference type="Pfam" id="PF07727">
    <property type="entry name" value="RVT_2"/>
    <property type="match status" value="1"/>
</dbReference>
<name>A0ABU6UQA1_9FABA</name>